<protein>
    <submittedName>
        <fullName evidence="1">Uncharacterized protein</fullName>
    </submittedName>
</protein>
<dbReference type="EMBL" id="JARJCW010000103">
    <property type="protein sequence ID" value="KAJ7193976.1"/>
    <property type="molecule type" value="Genomic_DNA"/>
</dbReference>
<evidence type="ECO:0000313" key="2">
    <source>
        <dbReference type="Proteomes" id="UP001219525"/>
    </source>
</evidence>
<organism evidence="1 2">
    <name type="scientific">Mycena pura</name>
    <dbReference type="NCBI Taxonomy" id="153505"/>
    <lineage>
        <taxon>Eukaryota</taxon>
        <taxon>Fungi</taxon>
        <taxon>Dikarya</taxon>
        <taxon>Basidiomycota</taxon>
        <taxon>Agaricomycotina</taxon>
        <taxon>Agaricomycetes</taxon>
        <taxon>Agaricomycetidae</taxon>
        <taxon>Agaricales</taxon>
        <taxon>Marasmiineae</taxon>
        <taxon>Mycenaceae</taxon>
        <taxon>Mycena</taxon>
    </lineage>
</organism>
<gene>
    <name evidence="1" type="ORF">GGX14DRAFT_576827</name>
</gene>
<sequence length="349" mass="37625">MSWRDIESTVSGQVRRAVRPVPITQITVTFAEKRPKKSWLQVYVGEQEVPGAYIHVSTTLHYTGVPYQAHVSAAKAGGDALSNVIAVEGPHGPDPPLLMPKGDVKRDFLYSLGRIGAIGDGDIANAAVFPSAPPPPTSARWWAVSDAWPPLAITHTFPINVVVLTPLTENRRRRGEARRHSLEVDNTDAEGQLILGVCACSVAWSPMTSRSATSAFSSSGRAVGAAVRGVRPATYGSNADHKNVSRLPARLHSRVARMQTSGTGCTVAMFLHVFVHAGAGAGGAGAAPLVGACRHRGDWRVRPLPLSFCKSSLMRMLYSCYSAQGRCEWKNEATVPDKYIFYDTSILLR</sequence>
<keyword evidence="2" id="KW-1185">Reference proteome</keyword>
<evidence type="ECO:0000313" key="1">
    <source>
        <dbReference type="EMBL" id="KAJ7193976.1"/>
    </source>
</evidence>
<dbReference type="AlphaFoldDB" id="A0AAD6UTB2"/>
<proteinExistence type="predicted"/>
<comment type="caution">
    <text evidence="1">The sequence shown here is derived from an EMBL/GenBank/DDBJ whole genome shotgun (WGS) entry which is preliminary data.</text>
</comment>
<dbReference type="Proteomes" id="UP001219525">
    <property type="component" value="Unassembled WGS sequence"/>
</dbReference>
<reference evidence="1" key="1">
    <citation type="submission" date="2023-03" db="EMBL/GenBank/DDBJ databases">
        <title>Massive genome expansion in bonnet fungi (Mycena s.s.) driven by repeated elements and novel gene families across ecological guilds.</title>
        <authorList>
            <consortium name="Lawrence Berkeley National Laboratory"/>
            <person name="Harder C.B."/>
            <person name="Miyauchi S."/>
            <person name="Viragh M."/>
            <person name="Kuo A."/>
            <person name="Thoen E."/>
            <person name="Andreopoulos B."/>
            <person name="Lu D."/>
            <person name="Skrede I."/>
            <person name="Drula E."/>
            <person name="Henrissat B."/>
            <person name="Morin E."/>
            <person name="Kohler A."/>
            <person name="Barry K."/>
            <person name="LaButti K."/>
            <person name="Morin E."/>
            <person name="Salamov A."/>
            <person name="Lipzen A."/>
            <person name="Mereny Z."/>
            <person name="Hegedus B."/>
            <person name="Baldrian P."/>
            <person name="Stursova M."/>
            <person name="Weitz H."/>
            <person name="Taylor A."/>
            <person name="Grigoriev I.V."/>
            <person name="Nagy L.G."/>
            <person name="Martin F."/>
            <person name="Kauserud H."/>
        </authorList>
    </citation>
    <scope>NUCLEOTIDE SEQUENCE</scope>
    <source>
        <strain evidence="1">9144</strain>
    </source>
</reference>
<name>A0AAD6UTB2_9AGAR</name>
<accession>A0AAD6UTB2</accession>